<feature type="region of interest" description="Disordered" evidence="3">
    <location>
        <begin position="82"/>
        <end position="137"/>
    </location>
</feature>
<evidence type="ECO:0000313" key="6">
    <source>
        <dbReference type="Proteomes" id="UP001595952"/>
    </source>
</evidence>
<proteinExistence type="predicted"/>
<name>A0ABV9I6D8_9DEIO</name>
<keyword evidence="1" id="KW-0540">Nuclease</keyword>
<dbReference type="Gene3D" id="3.10.450.30">
    <property type="entry name" value="Microbial ribonucleases"/>
    <property type="match status" value="1"/>
</dbReference>
<feature type="signal peptide" evidence="4">
    <location>
        <begin position="1"/>
        <end position="29"/>
    </location>
</feature>
<dbReference type="Proteomes" id="UP001595952">
    <property type="component" value="Unassembled WGS sequence"/>
</dbReference>
<reference evidence="6" key="1">
    <citation type="journal article" date="2019" name="Int. J. Syst. Evol. Microbiol.">
        <title>The Global Catalogue of Microorganisms (GCM) 10K type strain sequencing project: providing services to taxonomists for standard genome sequencing and annotation.</title>
        <authorList>
            <consortium name="The Broad Institute Genomics Platform"/>
            <consortium name="The Broad Institute Genome Sequencing Center for Infectious Disease"/>
            <person name="Wu L."/>
            <person name="Ma J."/>
        </authorList>
    </citation>
    <scope>NUCLEOTIDE SEQUENCE [LARGE SCALE GENOMIC DNA]</scope>
    <source>
        <strain evidence="6">CCUG 55995</strain>
    </source>
</reference>
<protein>
    <submittedName>
        <fullName evidence="5">Ribonuclease domain-containing protein</fullName>
    </submittedName>
</protein>
<dbReference type="SUPFAM" id="SSF53933">
    <property type="entry name" value="Microbial ribonucleases"/>
    <property type="match status" value="1"/>
</dbReference>
<dbReference type="InterPro" id="IPR016191">
    <property type="entry name" value="Ribonuclease/ribotoxin"/>
</dbReference>
<comment type="caution">
    <text evidence="5">The sequence shown here is derived from an EMBL/GenBank/DDBJ whole genome shotgun (WGS) entry which is preliminary data.</text>
</comment>
<keyword evidence="2" id="KW-0378">Hydrolase</keyword>
<feature type="region of interest" description="Disordered" evidence="3">
    <location>
        <begin position="34"/>
        <end position="68"/>
    </location>
</feature>
<evidence type="ECO:0000256" key="4">
    <source>
        <dbReference type="SAM" id="SignalP"/>
    </source>
</evidence>
<evidence type="ECO:0000256" key="2">
    <source>
        <dbReference type="ARBA" id="ARBA00022801"/>
    </source>
</evidence>
<organism evidence="5 6">
    <name type="scientific">Deinococcus hohokamensis</name>
    <dbReference type="NCBI Taxonomy" id="309883"/>
    <lineage>
        <taxon>Bacteria</taxon>
        <taxon>Thermotogati</taxon>
        <taxon>Deinococcota</taxon>
        <taxon>Deinococci</taxon>
        <taxon>Deinococcales</taxon>
        <taxon>Deinococcaceae</taxon>
        <taxon>Deinococcus</taxon>
    </lineage>
</organism>
<dbReference type="EMBL" id="JBHSEI010000001">
    <property type="protein sequence ID" value="MFC4637024.1"/>
    <property type="molecule type" value="Genomic_DNA"/>
</dbReference>
<keyword evidence="4" id="KW-0732">Signal</keyword>
<dbReference type="Pfam" id="PF00545">
    <property type="entry name" value="Ribonuclease"/>
    <property type="match status" value="1"/>
</dbReference>
<gene>
    <name evidence="5" type="ORF">ACFO0D_01600</name>
</gene>
<feature type="chain" id="PRO_5046989235" evidence="4">
    <location>
        <begin position="30"/>
        <end position="158"/>
    </location>
</feature>
<dbReference type="PROSITE" id="PS51257">
    <property type="entry name" value="PROKAR_LIPOPROTEIN"/>
    <property type="match status" value="1"/>
</dbReference>
<evidence type="ECO:0000256" key="1">
    <source>
        <dbReference type="ARBA" id="ARBA00022722"/>
    </source>
</evidence>
<accession>A0ABV9I6D8</accession>
<feature type="compositionally biased region" description="Low complexity" evidence="3">
    <location>
        <begin position="34"/>
        <end position="55"/>
    </location>
</feature>
<sequence length="158" mass="17150">MNRCPVRLSPARQPWSRGLLALLSALALAGCDVPAESGPAAQSSPSQSRAAPPQSTRDPRSGLPWISRSALPAEGRQVLARIARGGPFSSSRDGATFGNRERRLPAAPRGHYREYTVPTPGERDRGARRLVCGGQPPTTTAECYYTADHYRTFRRVQP</sequence>
<evidence type="ECO:0000313" key="5">
    <source>
        <dbReference type="EMBL" id="MFC4637024.1"/>
    </source>
</evidence>
<keyword evidence="6" id="KW-1185">Reference proteome</keyword>
<dbReference type="RefSeq" id="WP_380060061.1">
    <property type="nucleotide sequence ID" value="NZ_JBHSEI010000001.1"/>
</dbReference>
<dbReference type="InterPro" id="IPR000026">
    <property type="entry name" value="N1-like"/>
</dbReference>
<evidence type="ECO:0000256" key="3">
    <source>
        <dbReference type="SAM" id="MobiDB-lite"/>
    </source>
</evidence>